<dbReference type="PANTHER" id="PTHR30273">
    <property type="entry name" value="PERIPLASMIC SIGNAL SENSOR AND SIGMA FACTOR ACTIVATOR FECR-RELATED"/>
    <property type="match status" value="1"/>
</dbReference>
<reference evidence="4" key="2">
    <citation type="submission" date="2020-09" db="EMBL/GenBank/DDBJ databases">
        <authorList>
            <person name="Sun Q."/>
            <person name="Zhou Y."/>
        </authorList>
    </citation>
    <scope>NUCLEOTIDE SEQUENCE</scope>
    <source>
        <strain evidence="4">CGMCC 1.15330</strain>
    </source>
</reference>
<evidence type="ECO:0000259" key="3">
    <source>
        <dbReference type="Pfam" id="PF16220"/>
    </source>
</evidence>
<feature type="domain" description="FecR protein" evidence="2">
    <location>
        <begin position="111"/>
        <end position="200"/>
    </location>
</feature>
<dbReference type="Proteomes" id="UP000623067">
    <property type="component" value="Unassembled WGS sequence"/>
</dbReference>
<name>A0A916SY08_9SPHN</name>
<keyword evidence="1" id="KW-0812">Transmembrane</keyword>
<comment type="caution">
    <text evidence="4">The sequence shown here is derived from an EMBL/GenBank/DDBJ whole genome shotgun (WGS) entry which is preliminary data.</text>
</comment>
<dbReference type="GO" id="GO:0016989">
    <property type="term" value="F:sigma factor antagonist activity"/>
    <property type="evidence" value="ECO:0007669"/>
    <property type="project" value="TreeGrafter"/>
</dbReference>
<dbReference type="Pfam" id="PF04773">
    <property type="entry name" value="FecR"/>
    <property type="match status" value="1"/>
</dbReference>
<dbReference type="AlphaFoldDB" id="A0A916SY08"/>
<sequence>MTDRADANIDQAIAWHLRLVEADEAEWAAFVAWLEADPDHAAAYDRVARDDRLLADAAFPPPASPPVAANDNRRWRGWAIGGGMGVALVAALSLLPSLPSPLSPDPAPFVVATRPGEIRTVALADGTRIEMSGGTTLRLDPAAPRLAALESGEAVFHVRHDRTQPFTVTTGSIALRDLGTVFDVMRERDRVTVAVAEGAVMFRPEREALTLRAGDRLVADAGVGYIKRDTMAIGEVGGWRRGSIEANGQPLGLIAERLTRLYAYRLSLTPDLSARPFTGMIHMTGTADRDVPHLAALIGADWRRDGDRWLLSSSRAAAR</sequence>
<evidence type="ECO:0000313" key="5">
    <source>
        <dbReference type="Proteomes" id="UP000623067"/>
    </source>
</evidence>
<accession>A0A916SY08</accession>
<dbReference type="InterPro" id="IPR032623">
    <property type="entry name" value="FecR_N"/>
</dbReference>
<evidence type="ECO:0008006" key="6">
    <source>
        <dbReference type="Google" id="ProtNLM"/>
    </source>
</evidence>
<evidence type="ECO:0000313" key="4">
    <source>
        <dbReference type="EMBL" id="GGB19141.1"/>
    </source>
</evidence>
<feature type="transmembrane region" description="Helical" evidence="1">
    <location>
        <begin position="78"/>
        <end position="98"/>
    </location>
</feature>
<dbReference type="RefSeq" id="WP_188657154.1">
    <property type="nucleotide sequence ID" value="NZ_BMIH01000001.1"/>
</dbReference>
<dbReference type="InterPro" id="IPR012373">
    <property type="entry name" value="Ferrdict_sens_TM"/>
</dbReference>
<keyword evidence="1" id="KW-1133">Transmembrane helix</keyword>
<keyword evidence="1" id="KW-0472">Membrane</keyword>
<dbReference type="Pfam" id="PF16220">
    <property type="entry name" value="DUF4880"/>
    <property type="match status" value="1"/>
</dbReference>
<keyword evidence="5" id="KW-1185">Reference proteome</keyword>
<feature type="domain" description="FecR N-terminal" evidence="3">
    <location>
        <begin position="10"/>
        <end position="49"/>
    </location>
</feature>
<reference evidence="4" key="1">
    <citation type="journal article" date="2014" name="Int. J. Syst. Evol. Microbiol.">
        <title>Complete genome sequence of Corynebacterium casei LMG S-19264T (=DSM 44701T), isolated from a smear-ripened cheese.</title>
        <authorList>
            <consortium name="US DOE Joint Genome Institute (JGI-PGF)"/>
            <person name="Walter F."/>
            <person name="Albersmeier A."/>
            <person name="Kalinowski J."/>
            <person name="Ruckert C."/>
        </authorList>
    </citation>
    <scope>NUCLEOTIDE SEQUENCE</scope>
    <source>
        <strain evidence="4">CGMCC 1.15330</strain>
    </source>
</reference>
<organism evidence="4 5">
    <name type="scientific">Sphingomonas metalli</name>
    <dbReference type="NCBI Taxonomy" id="1779358"/>
    <lineage>
        <taxon>Bacteria</taxon>
        <taxon>Pseudomonadati</taxon>
        <taxon>Pseudomonadota</taxon>
        <taxon>Alphaproteobacteria</taxon>
        <taxon>Sphingomonadales</taxon>
        <taxon>Sphingomonadaceae</taxon>
        <taxon>Sphingomonas</taxon>
    </lineage>
</organism>
<dbReference type="PIRSF" id="PIRSF018266">
    <property type="entry name" value="FecR"/>
    <property type="match status" value="1"/>
</dbReference>
<gene>
    <name evidence="4" type="ORF">GCM10011380_05890</name>
</gene>
<protein>
    <recommendedName>
        <fullName evidence="6">DUF4880 domain-containing protein</fullName>
    </recommendedName>
</protein>
<proteinExistence type="predicted"/>
<evidence type="ECO:0000256" key="1">
    <source>
        <dbReference type="SAM" id="Phobius"/>
    </source>
</evidence>
<dbReference type="EMBL" id="BMIH01000001">
    <property type="protein sequence ID" value="GGB19141.1"/>
    <property type="molecule type" value="Genomic_DNA"/>
</dbReference>
<dbReference type="InterPro" id="IPR006860">
    <property type="entry name" value="FecR"/>
</dbReference>
<dbReference type="Gene3D" id="2.60.120.1440">
    <property type="match status" value="1"/>
</dbReference>
<dbReference type="PANTHER" id="PTHR30273:SF2">
    <property type="entry name" value="PROTEIN FECR"/>
    <property type="match status" value="1"/>
</dbReference>
<evidence type="ECO:0000259" key="2">
    <source>
        <dbReference type="Pfam" id="PF04773"/>
    </source>
</evidence>